<sequence length="67" mass="7436">MKRMVRKLGHENKYLKSVIVGLTELDEAESAQEKEVDEAANAQGGLEAVASNEQEGLEDAQEQLRHN</sequence>
<organism evidence="2">
    <name type="scientific">Arundo donax</name>
    <name type="common">Giant reed</name>
    <name type="synonym">Donax arundinaceus</name>
    <dbReference type="NCBI Taxonomy" id="35708"/>
    <lineage>
        <taxon>Eukaryota</taxon>
        <taxon>Viridiplantae</taxon>
        <taxon>Streptophyta</taxon>
        <taxon>Embryophyta</taxon>
        <taxon>Tracheophyta</taxon>
        <taxon>Spermatophyta</taxon>
        <taxon>Magnoliopsida</taxon>
        <taxon>Liliopsida</taxon>
        <taxon>Poales</taxon>
        <taxon>Poaceae</taxon>
        <taxon>PACMAD clade</taxon>
        <taxon>Arundinoideae</taxon>
        <taxon>Arundineae</taxon>
        <taxon>Arundo</taxon>
    </lineage>
</organism>
<dbReference type="EMBL" id="GBRH01243969">
    <property type="protein sequence ID" value="JAD53926.1"/>
    <property type="molecule type" value="Transcribed_RNA"/>
</dbReference>
<protein>
    <submittedName>
        <fullName evidence="2">Uncharacterized protein</fullName>
    </submittedName>
</protein>
<evidence type="ECO:0000313" key="2">
    <source>
        <dbReference type="EMBL" id="JAD53926.1"/>
    </source>
</evidence>
<reference evidence="2" key="1">
    <citation type="submission" date="2014-09" db="EMBL/GenBank/DDBJ databases">
        <authorList>
            <person name="Magalhaes I.L.F."/>
            <person name="Oliveira U."/>
            <person name="Santos F.R."/>
            <person name="Vidigal T.H.D.A."/>
            <person name="Brescovit A.D."/>
            <person name="Santos A.J."/>
        </authorList>
    </citation>
    <scope>NUCLEOTIDE SEQUENCE</scope>
    <source>
        <tissue evidence="2">Shoot tissue taken approximately 20 cm above the soil surface</tissue>
    </source>
</reference>
<accession>A0A0A9AS01</accession>
<feature type="region of interest" description="Disordered" evidence="1">
    <location>
        <begin position="30"/>
        <end position="67"/>
    </location>
</feature>
<proteinExistence type="predicted"/>
<dbReference type="AlphaFoldDB" id="A0A0A9AS01"/>
<reference evidence="2" key="2">
    <citation type="journal article" date="2015" name="Data Brief">
        <title>Shoot transcriptome of the giant reed, Arundo donax.</title>
        <authorList>
            <person name="Barrero R.A."/>
            <person name="Guerrero F.D."/>
            <person name="Moolhuijzen P."/>
            <person name="Goolsby J.A."/>
            <person name="Tidwell J."/>
            <person name="Bellgard S.E."/>
            <person name="Bellgard M.I."/>
        </authorList>
    </citation>
    <scope>NUCLEOTIDE SEQUENCE</scope>
    <source>
        <tissue evidence="2">Shoot tissue taken approximately 20 cm above the soil surface</tissue>
    </source>
</reference>
<name>A0A0A9AS01_ARUDO</name>
<evidence type="ECO:0000256" key="1">
    <source>
        <dbReference type="SAM" id="MobiDB-lite"/>
    </source>
</evidence>